<dbReference type="Gene3D" id="3.40.1030.10">
    <property type="entry name" value="Nucleoside phosphorylase/phosphoribosyltransferase catalytic domain"/>
    <property type="match status" value="1"/>
</dbReference>
<evidence type="ECO:0000256" key="8">
    <source>
        <dbReference type="ARBA" id="ARBA00061188"/>
    </source>
</evidence>
<feature type="domain" description="Glycosyl transferase family 3" evidence="10">
    <location>
        <begin position="71"/>
        <end position="326"/>
    </location>
</feature>
<evidence type="ECO:0000313" key="13">
    <source>
        <dbReference type="Proteomes" id="UP000266178"/>
    </source>
</evidence>
<evidence type="ECO:0000256" key="5">
    <source>
        <dbReference type="ARBA" id="ARBA00022822"/>
    </source>
</evidence>
<dbReference type="InterPro" id="IPR035902">
    <property type="entry name" value="Nuc_phospho_transferase"/>
</dbReference>
<dbReference type="GO" id="GO:0005829">
    <property type="term" value="C:cytosol"/>
    <property type="evidence" value="ECO:0007669"/>
    <property type="project" value="TreeGrafter"/>
</dbReference>
<evidence type="ECO:0000313" key="12">
    <source>
        <dbReference type="EMBL" id="RIH91287.1"/>
    </source>
</evidence>
<evidence type="ECO:0000256" key="2">
    <source>
        <dbReference type="ARBA" id="ARBA00022605"/>
    </source>
</evidence>
<keyword evidence="6 9" id="KW-0057">Aromatic amino acid biosynthesis</keyword>
<feature type="binding site" evidence="9">
    <location>
        <position position="78"/>
    </location>
    <ligand>
        <name>5-phospho-alpha-D-ribose 1-diphosphate</name>
        <dbReference type="ChEBI" id="CHEBI:58017"/>
    </ligand>
</feature>
<organism evidence="12 13">
    <name type="scientific">Meiothermus granaticius NBRC 107808</name>
    <dbReference type="NCBI Taxonomy" id="1227551"/>
    <lineage>
        <taxon>Bacteria</taxon>
        <taxon>Thermotogati</taxon>
        <taxon>Deinococcota</taxon>
        <taxon>Deinococci</taxon>
        <taxon>Thermales</taxon>
        <taxon>Thermaceae</taxon>
        <taxon>Meiothermus</taxon>
    </lineage>
</organism>
<protein>
    <recommendedName>
        <fullName evidence="9">Anthranilate phosphoribosyltransferase</fullName>
        <ecNumber evidence="9">2.4.2.18</ecNumber>
    </recommendedName>
</protein>
<comment type="similarity">
    <text evidence="9">Belongs to the anthranilate phosphoribosyltransferase family.</text>
</comment>
<evidence type="ECO:0000256" key="9">
    <source>
        <dbReference type="HAMAP-Rule" id="MF_00211"/>
    </source>
</evidence>
<evidence type="ECO:0000259" key="11">
    <source>
        <dbReference type="Pfam" id="PF02885"/>
    </source>
</evidence>
<dbReference type="InterPro" id="IPR036320">
    <property type="entry name" value="Glycosyl_Trfase_fam3_N_dom_sf"/>
</dbReference>
<comment type="catalytic activity">
    <reaction evidence="7 9">
        <text>N-(5-phospho-beta-D-ribosyl)anthranilate + diphosphate = 5-phospho-alpha-D-ribose 1-diphosphate + anthranilate</text>
        <dbReference type="Rhea" id="RHEA:11768"/>
        <dbReference type="ChEBI" id="CHEBI:16567"/>
        <dbReference type="ChEBI" id="CHEBI:18277"/>
        <dbReference type="ChEBI" id="CHEBI:33019"/>
        <dbReference type="ChEBI" id="CHEBI:58017"/>
        <dbReference type="EC" id="2.4.2.18"/>
    </reaction>
</comment>
<keyword evidence="5 9" id="KW-0822">Tryptophan biosynthesis</keyword>
<dbReference type="GO" id="GO:0000162">
    <property type="term" value="P:L-tryptophan biosynthetic process"/>
    <property type="evidence" value="ECO:0007669"/>
    <property type="project" value="UniProtKB-UniRule"/>
</dbReference>
<dbReference type="Pfam" id="PF00591">
    <property type="entry name" value="Glycos_transf_3"/>
    <property type="match status" value="1"/>
</dbReference>
<keyword evidence="13" id="KW-1185">Reference proteome</keyword>
<keyword evidence="9" id="KW-0479">Metal-binding</keyword>
<comment type="similarity">
    <text evidence="8">In the C-terminal section; belongs to the anthranilate phosphoribosyltransferase family.</text>
</comment>
<dbReference type="FunFam" id="3.40.1030.10:FF:000002">
    <property type="entry name" value="Anthranilate phosphoribosyltransferase"/>
    <property type="match status" value="1"/>
</dbReference>
<gene>
    <name evidence="9 12" type="primary">trpD</name>
    <name evidence="12" type="ORF">Mgrana_02824</name>
</gene>
<dbReference type="SUPFAM" id="SSF52418">
    <property type="entry name" value="Nucleoside phosphorylase/phosphoribosyltransferase catalytic domain"/>
    <property type="match status" value="1"/>
</dbReference>
<feature type="binding site" evidence="9">
    <location>
        <position position="229"/>
    </location>
    <ligand>
        <name>Mg(2+)</name>
        <dbReference type="ChEBI" id="CHEBI:18420"/>
        <label>2</label>
    </ligand>
</feature>
<dbReference type="Pfam" id="PF02885">
    <property type="entry name" value="Glycos_trans_3N"/>
    <property type="match status" value="1"/>
</dbReference>
<feature type="binding site" evidence="9">
    <location>
        <position position="90"/>
    </location>
    <ligand>
        <name>Mg(2+)</name>
        <dbReference type="ChEBI" id="CHEBI:18420"/>
        <label>1</label>
    </ligand>
</feature>
<name>A0A399F3H1_9DEIN</name>
<dbReference type="AlphaFoldDB" id="A0A399F3H1"/>
<evidence type="ECO:0000256" key="6">
    <source>
        <dbReference type="ARBA" id="ARBA00023141"/>
    </source>
</evidence>
<keyword evidence="9" id="KW-0460">Magnesium</keyword>
<reference evidence="12 13" key="1">
    <citation type="submission" date="2018-08" db="EMBL/GenBank/DDBJ databases">
        <title>Meiothermus granaticius genome AF-68 sequencing project.</title>
        <authorList>
            <person name="Da Costa M.S."/>
            <person name="Albuquerque L."/>
            <person name="Raposo P."/>
            <person name="Froufe H.J.C."/>
            <person name="Barroso C.S."/>
            <person name="Egas C."/>
        </authorList>
    </citation>
    <scope>NUCLEOTIDE SEQUENCE [LARGE SCALE GENOMIC DNA]</scope>
    <source>
        <strain evidence="12 13">AF-68</strain>
    </source>
</reference>
<dbReference type="UniPathway" id="UPA00035">
    <property type="reaction ID" value="UER00041"/>
</dbReference>
<comment type="cofactor">
    <cofactor evidence="9">
        <name>Mg(2+)</name>
        <dbReference type="ChEBI" id="CHEBI:18420"/>
    </cofactor>
    <text evidence="9">Binds 2 magnesium ions per monomer.</text>
</comment>
<dbReference type="HAMAP" id="MF_00211">
    <property type="entry name" value="TrpD"/>
    <property type="match status" value="1"/>
</dbReference>
<keyword evidence="2 9" id="KW-0028">Amino-acid biosynthesis</keyword>
<proteinExistence type="inferred from homology"/>
<dbReference type="GO" id="GO:0000287">
    <property type="term" value="F:magnesium ion binding"/>
    <property type="evidence" value="ECO:0007669"/>
    <property type="project" value="UniProtKB-UniRule"/>
</dbReference>
<evidence type="ECO:0000256" key="1">
    <source>
        <dbReference type="ARBA" id="ARBA00004907"/>
    </source>
</evidence>
<evidence type="ECO:0000256" key="3">
    <source>
        <dbReference type="ARBA" id="ARBA00022676"/>
    </source>
</evidence>
<feature type="binding site" evidence="9">
    <location>
        <begin position="88"/>
        <end position="91"/>
    </location>
    <ligand>
        <name>5-phospho-alpha-D-ribose 1-diphosphate</name>
        <dbReference type="ChEBI" id="CHEBI:58017"/>
    </ligand>
</feature>
<dbReference type="InterPro" id="IPR005940">
    <property type="entry name" value="Anthranilate_Pribosyl_Tfrase"/>
</dbReference>
<feature type="binding site" evidence="9">
    <location>
        <position position="109"/>
    </location>
    <ligand>
        <name>anthranilate</name>
        <dbReference type="ChEBI" id="CHEBI:16567"/>
        <label>1</label>
    </ligand>
</feature>
<feature type="binding site" evidence="9">
    <location>
        <position position="230"/>
    </location>
    <ligand>
        <name>Mg(2+)</name>
        <dbReference type="ChEBI" id="CHEBI:18420"/>
        <label>1</label>
    </ligand>
</feature>
<comment type="caution">
    <text evidence="12">The sequence shown here is derived from an EMBL/GenBank/DDBJ whole genome shotgun (WGS) entry which is preliminary data.</text>
</comment>
<dbReference type="Gene3D" id="1.20.970.10">
    <property type="entry name" value="Transferase, Pyrimidine Nucleoside Phosphorylase, Chain C"/>
    <property type="match status" value="1"/>
</dbReference>
<comment type="pathway">
    <text evidence="1 9">Amino-acid biosynthesis; L-tryptophan biosynthesis; L-tryptophan from chorismate: step 2/5.</text>
</comment>
<dbReference type="NCBIfam" id="TIGR01245">
    <property type="entry name" value="trpD"/>
    <property type="match status" value="1"/>
</dbReference>
<feature type="domain" description="Glycosyl transferase family 3 N-terminal" evidence="11">
    <location>
        <begin position="2"/>
        <end position="63"/>
    </location>
</feature>
<dbReference type="PANTHER" id="PTHR43285">
    <property type="entry name" value="ANTHRANILATE PHOSPHORIBOSYLTRANSFERASE"/>
    <property type="match status" value="1"/>
</dbReference>
<evidence type="ECO:0000259" key="10">
    <source>
        <dbReference type="Pfam" id="PF00591"/>
    </source>
</evidence>
<dbReference type="InterPro" id="IPR000312">
    <property type="entry name" value="Glycosyl_Trfase_fam3"/>
</dbReference>
<dbReference type="GO" id="GO:0004048">
    <property type="term" value="F:anthranilate phosphoribosyltransferase activity"/>
    <property type="evidence" value="ECO:0007669"/>
    <property type="project" value="UniProtKB-UniRule"/>
</dbReference>
<feature type="binding site" evidence="9">
    <location>
        <position position="230"/>
    </location>
    <ligand>
        <name>Mg(2+)</name>
        <dbReference type="ChEBI" id="CHEBI:18420"/>
        <label>2</label>
    </ligand>
</feature>
<dbReference type="EC" id="2.4.2.18" evidence="9"/>
<keyword evidence="4 9" id="KW-0808">Transferase</keyword>
<evidence type="ECO:0000256" key="4">
    <source>
        <dbReference type="ARBA" id="ARBA00022679"/>
    </source>
</evidence>
<dbReference type="RefSeq" id="WP_119358268.1">
    <property type="nucleotide sequence ID" value="NZ_BJXM01000004.1"/>
</dbReference>
<comment type="subunit">
    <text evidence="9">Homodimer.</text>
</comment>
<dbReference type="EMBL" id="QWLB01000049">
    <property type="protein sequence ID" value="RIH91287.1"/>
    <property type="molecule type" value="Genomic_DNA"/>
</dbReference>
<sequence length="340" mass="35738">MELLKKALHAEPLTQTEARALMERIMAGELTAAQTAGVLMALRTRGETVEEISGFAEGMRAAAVRIQTRRAPLMDIVGTGGVAPEAFNVSTTTCFVVAAGGVPVAKHGNRAASSRSGSFDLIEALGIRIDLPPERITQAIETLGLGFLFARSHHPAMRYVAPVRAELGVRTVFNLLGPLTNPAFATLNLVGVSSPNLVEPFAQVLHNLGSQRALVVYGEPGLESALGVDELVLGPNRVAELQEGQIRSYTLHPEAVGLQPAPLEALQGGTPQENAVTARAILSGKERGPKRDAVALNAGAAFYLAGKVPDIAQGVRLAEGLLDGGAGLELLEQLRAFSQQ</sequence>
<comment type="caution">
    <text evidence="9">Lacks conserved residue(s) required for the propagation of feature annotation.</text>
</comment>
<keyword evidence="3 9" id="KW-0328">Glycosyltransferase</keyword>
<evidence type="ECO:0000256" key="7">
    <source>
        <dbReference type="ARBA" id="ARBA00052328"/>
    </source>
</evidence>
<dbReference type="InterPro" id="IPR017459">
    <property type="entry name" value="Glycosyl_Trfase_fam3_N_dom"/>
</dbReference>
<feature type="binding site" evidence="9">
    <location>
        <position position="78"/>
    </location>
    <ligand>
        <name>anthranilate</name>
        <dbReference type="ChEBI" id="CHEBI:16567"/>
        <label>1</label>
    </ligand>
</feature>
<comment type="function">
    <text evidence="9">Catalyzes the transfer of the phosphoribosyl group of 5-phosphorylribose-1-pyrophosphate (PRPP) to anthranilate to yield N-(5'-phosphoribosyl)-anthranilate (PRA).</text>
</comment>
<dbReference type="PANTHER" id="PTHR43285:SF2">
    <property type="entry name" value="ANTHRANILATE PHOSPHORIBOSYLTRANSFERASE"/>
    <property type="match status" value="1"/>
</dbReference>
<dbReference type="SUPFAM" id="SSF47648">
    <property type="entry name" value="Nucleoside phosphorylase/phosphoribosyltransferase N-terminal domain"/>
    <property type="match status" value="1"/>
</dbReference>
<feature type="binding site" evidence="9">
    <location>
        <begin position="106"/>
        <end position="114"/>
    </location>
    <ligand>
        <name>5-phospho-alpha-D-ribose 1-diphosphate</name>
        <dbReference type="ChEBI" id="CHEBI:58017"/>
    </ligand>
</feature>
<feature type="binding site" evidence="9">
    <location>
        <position position="118"/>
    </location>
    <ligand>
        <name>5-phospho-alpha-D-ribose 1-diphosphate</name>
        <dbReference type="ChEBI" id="CHEBI:58017"/>
    </ligand>
</feature>
<dbReference type="OrthoDB" id="9806430at2"/>
<feature type="binding site" evidence="9">
    <location>
        <position position="164"/>
    </location>
    <ligand>
        <name>anthranilate</name>
        <dbReference type="ChEBI" id="CHEBI:16567"/>
        <label>2</label>
    </ligand>
</feature>
<accession>A0A399F3H1</accession>
<dbReference type="Proteomes" id="UP000266178">
    <property type="component" value="Unassembled WGS sequence"/>
</dbReference>